<dbReference type="InterPro" id="IPR015813">
    <property type="entry name" value="Pyrv/PenolPyrv_kinase-like_dom"/>
</dbReference>
<comment type="cofactor">
    <cofactor evidence="1">
        <name>Mg(2+)</name>
        <dbReference type="ChEBI" id="CHEBI:18420"/>
    </cofactor>
</comment>
<keyword evidence="12" id="KW-1185">Reference proteome</keyword>
<evidence type="ECO:0000256" key="6">
    <source>
        <dbReference type="ARBA" id="ARBA00022842"/>
    </source>
</evidence>
<keyword evidence="4" id="KW-0004">4Fe-4S</keyword>
<dbReference type="InterPro" id="IPR000813">
    <property type="entry name" value="7Fe_ferredoxin"/>
</dbReference>
<dbReference type="Gene3D" id="3.20.20.60">
    <property type="entry name" value="Phosphoenolpyruvate-binding domains"/>
    <property type="match status" value="1"/>
</dbReference>
<sequence>MIMVYIITAACLDVMDRSCVDECPVDCVYEGRRKLYIHPEECIDCGACARVCPVDAISWDRDADADPTATDLTATDEIHAHLAAPLAAVDADLTARHPAASADADAHSDARRSQPVHTCYLPADQMSPDIVPVWAARATTLLAAHGSDPATLAAATGGDPHPATAAAVHAHVTRVLATEPIQDLRVDLEDGYGPRPDAVEDADTERAAAALRAASAAGTLPARYGLRPKSLDPTVRARGLRSLDLFLSALVADAAPPPPGLVLTLPKVGDPRQLTVFVAVLTELERRLGLAPIGVEVQVETPAAVLALPELVTAGLALGPGRLVGLHVGTYDYSASLGIGAADQASDHPAVEHATTMMQLAAAGTGIEVADGSSNLLPKDEQPSDERTVHRAWRRHAGLVRRAWHRGLYQGWDLHPGQLVSRHAAVGGCLLAGLDAALARLGAYVSGIEGAGIEGAGTVSGAIADEPATGRALAGHVRRALDAGLLDDAGLAAAGLHRTVVDRLATASPS</sequence>
<dbReference type="PRINTS" id="PR00354">
    <property type="entry name" value="7FE8SFRDOXIN"/>
</dbReference>
<evidence type="ECO:0000259" key="10">
    <source>
        <dbReference type="PROSITE" id="PS51379"/>
    </source>
</evidence>
<dbReference type="GO" id="GO:0009055">
    <property type="term" value="F:electron transfer activity"/>
    <property type="evidence" value="ECO:0007669"/>
    <property type="project" value="InterPro"/>
</dbReference>
<keyword evidence="7" id="KW-0249">Electron transport</keyword>
<protein>
    <submittedName>
        <fullName evidence="11">Aldolase</fullName>
    </submittedName>
</protein>
<keyword evidence="3" id="KW-0813">Transport</keyword>
<reference evidence="11 12" key="1">
    <citation type="submission" date="2017-06" db="EMBL/GenBank/DDBJ databases">
        <authorList>
            <person name="Kim H.J."/>
            <person name="Triplett B.A."/>
        </authorList>
    </citation>
    <scope>NUCLEOTIDE SEQUENCE [LARGE SCALE GENOMIC DNA]</scope>
    <source>
        <strain evidence="11">FRACA_ARgP5</strain>
    </source>
</reference>
<dbReference type="PROSITE" id="PS00198">
    <property type="entry name" value="4FE4S_FER_1"/>
    <property type="match status" value="1"/>
</dbReference>
<dbReference type="GO" id="GO:0000287">
    <property type="term" value="F:magnesium ion binding"/>
    <property type="evidence" value="ECO:0007669"/>
    <property type="project" value="TreeGrafter"/>
</dbReference>
<accession>A0A2I2KSU0</accession>
<dbReference type="InterPro" id="IPR040442">
    <property type="entry name" value="Pyrv_kinase-like_dom_sf"/>
</dbReference>
<gene>
    <name evidence="11" type="ORF">FRACA_2750003</name>
</gene>
<dbReference type="Pfam" id="PF22484">
    <property type="entry name" value="DUF6986"/>
    <property type="match status" value="1"/>
</dbReference>
<evidence type="ECO:0000256" key="5">
    <source>
        <dbReference type="ARBA" id="ARBA00022723"/>
    </source>
</evidence>
<dbReference type="Gene3D" id="3.30.70.20">
    <property type="match status" value="1"/>
</dbReference>
<dbReference type="Pfam" id="PF00037">
    <property type="entry name" value="Fer4"/>
    <property type="match status" value="1"/>
</dbReference>
<dbReference type="PANTHER" id="PTHR32308:SF10">
    <property type="entry name" value="CITRATE LYASE SUBUNIT BETA"/>
    <property type="match status" value="1"/>
</dbReference>
<dbReference type="InterPro" id="IPR017896">
    <property type="entry name" value="4Fe4S_Fe-S-bd"/>
</dbReference>
<evidence type="ECO:0000313" key="11">
    <source>
        <dbReference type="EMBL" id="SNQ48751.1"/>
    </source>
</evidence>
<dbReference type="Proteomes" id="UP000234331">
    <property type="component" value="Unassembled WGS sequence"/>
</dbReference>
<dbReference type="SUPFAM" id="SSF51621">
    <property type="entry name" value="Phosphoenolpyruvate/pyruvate domain"/>
    <property type="match status" value="1"/>
</dbReference>
<keyword evidence="9" id="KW-0411">Iron-sulfur</keyword>
<evidence type="ECO:0000256" key="3">
    <source>
        <dbReference type="ARBA" id="ARBA00022448"/>
    </source>
</evidence>
<organism evidence="11 12">
    <name type="scientific">Frankia canadensis</name>
    <dbReference type="NCBI Taxonomy" id="1836972"/>
    <lineage>
        <taxon>Bacteria</taxon>
        <taxon>Bacillati</taxon>
        <taxon>Actinomycetota</taxon>
        <taxon>Actinomycetes</taxon>
        <taxon>Frankiales</taxon>
        <taxon>Frankiaceae</taxon>
        <taxon>Frankia</taxon>
    </lineage>
</organism>
<dbReference type="GO" id="GO:0003824">
    <property type="term" value="F:catalytic activity"/>
    <property type="evidence" value="ECO:0007669"/>
    <property type="project" value="InterPro"/>
</dbReference>
<evidence type="ECO:0000256" key="2">
    <source>
        <dbReference type="ARBA" id="ARBA00001966"/>
    </source>
</evidence>
<dbReference type="InterPro" id="IPR054255">
    <property type="entry name" value="DUF6986"/>
</dbReference>
<dbReference type="GO" id="GO:0006107">
    <property type="term" value="P:oxaloacetate metabolic process"/>
    <property type="evidence" value="ECO:0007669"/>
    <property type="project" value="TreeGrafter"/>
</dbReference>
<evidence type="ECO:0000256" key="9">
    <source>
        <dbReference type="ARBA" id="ARBA00023014"/>
    </source>
</evidence>
<evidence type="ECO:0000256" key="8">
    <source>
        <dbReference type="ARBA" id="ARBA00023004"/>
    </source>
</evidence>
<dbReference type="SUPFAM" id="SSF54862">
    <property type="entry name" value="4Fe-4S ferredoxins"/>
    <property type="match status" value="1"/>
</dbReference>
<keyword evidence="6" id="KW-0460">Magnesium</keyword>
<keyword evidence="5" id="KW-0479">Metal-binding</keyword>
<name>A0A2I2KSU0_9ACTN</name>
<dbReference type="PROSITE" id="PS51379">
    <property type="entry name" value="4FE4S_FER_2"/>
    <property type="match status" value="1"/>
</dbReference>
<dbReference type="InterPro" id="IPR017900">
    <property type="entry name" value="4Fe4S_Fe_S_CS"/>
</dbReference>
<comment type="cofactor">
    <cofactor evidence="2">
        <name>[4Fe-4S] cluster</name>
        <dbReference type="ChEBI" id="CHEBI:49883"/>
    </cofactor>
</comment>
<evidence type="ECO:0000256" key="7">
    <source>
        <dbReference type="ARBA" id="ARBA00022982"/>
    </source>
</evidence>
<dbReference type="EMBL" id="FZMO01000196">
    <property type="protein sequence ID" value="SNQ48751.1"/>
    <property type="molecule type" value="Genomic_DNA"/>
</dbReference>
<dbReference type="GO" id="GO:0051539">
    <property type="term" value="F:4 iron, 4 sulfur cluster binding"/>
    <property type="evidence" value="ECO:0007669"/>
    <property type="project" value="UniProtKB-KW"/>
</dbReference>
<feature type="domain" description="4Fe-4S ferredoxin-type" evidence="10">
    <location>
        <begin position="33"/>
        <end position="62"/>
    </location>
</feature>
<evidence type="ECO:0000256" key="4">
    <source>
        <dbReference type="ARBA" id="ARBA00022485"/>
    </source>
</evidence>
<keyword evidence="8" id="KW-0408">Iron</keyword>
<evidence type="ECO:0000313" key="12">
    <source>
        <dbReference type="Proteomes" id="UP000234331"/>
    </source>
</evidence>
<evidence type="ECO:0000256" key="1">
    <source>
        <dbReference type="ARBA" id="ARBA00001946"/>
    </source>
</evidence>
<dbReference type="PANTHER" id="PTHR32308">
    <property type="entry name" value="LYASE BETA SUBUNIT, PUTATIVE (AFU_ORTHOLOGUE AFUA_4G13030)-RELATED"/>
    <property type="match status" value="1"/>
</dbReference>
<proteinExistence type="predicted"/>
<dbReference type="AlphaFoldDB" id="A0A2I2KSU0"/>